<dbReference type="Proteomes" id="UP001151760">
    <property type="component" value="Unassembled WGS sequence"/>
</dbReference>
<feature type="compositionally biased region" description="Polar residues" evidence="1">
    <location>
        <begin position="181"/>
        <end position="191"/>
    </location>
</feature>
<organism evidence="2 3">
    <name type="scientific">Tanacetum coccineum</name>
    <dbReference type="NCBI Taxonomy" id="301880"/>
    <lineage>
        <taxon>Eukaryota</taxon>
        <taxon>Viridiplantae</taxon>
        <taxon>Streptophyta</taxon>
        <taxon>Embryophyta</taxon>
        <taxon>Tracheophyta</taxon>
        <taxon>Spermatophyta</taxon>
        <taxon>Magnoliopsida</taxon>
        <taxon>eudicotyledons</taxon>
        <taxon>Gunneridae</taxon>
        <taxon>Pentapetalae</taxon>
        <taxon>asterids</taxon>
        <taxon>campanulids</taxon>
        <taxon>Asterales</taxon>
        <taxon>Asteraceae</taxon>
        <taxon>Asteroideae</taxon>
        <taxon>Anthemideae</taxon>
        <taxon>Anthemidinae</taxon>
        <taxon>Tanacetum</taxon>
    </lineage>
</organism>
<evidence type="ECO:0000256" key="1">
    <source>
        <dbReference type="SAM" id="MobiDB-lite"/>
    </source>
</evidence>
<comment type="caution">
    <text evidence="2">The sequence shown here is derived from an EMBL/GenBank/DDBJ whole genome shotgun (WGS) entry which is preliminary data.</text>
</comment>
<name>A0ABQ5BRK3_9ASTR</name>
<proteinExistence type="predicted"/>
<reference evidence="2" key="2">
    <citation type="submission" date="2022-01" db="EMBL/GenBank/DDBJ databases">
        <authorList>
            <person name="Yamashiro T."/>
            <person name="Shiraishi A."/>
            <person name="Satake H."/>
            <person name="Nakayama K."/>
        </authorList>
    </citation>
    <scope>NUCLEOTIDE SEQUENCE</scope>
</reference>
<reference evidence="2" key="1">
    <citation type="journal article" date="2022" name="Int. J. Mol. Sci.">
        <title>Draft Genome of Tanacetum Coccineum: Genomic Comparison of Closely Related Tanacetum-Family Plants.</title>
        <authorList>
            <person name="Yamashiro T."/>
            <person name="Shiraishi A."/>
            <person name="Nakayama K."/>
            <person name="Satake H."/>
        </authorList>
    </citation>
    <scope>NUCLEOTIDE SEQUENCE</scope>
</reference>
<evidence type="ECO:0000313" key="3">
    <source>
        <dbReference type="Proteomes" id="UP001151760"/>
    </source>
</evidence>
<dbReference type="EMBL" id="BQNB010013439">
    <property type="protein sequence ID" value="GJT15989.1"/>
    <property type="molecule type" value="Genomic_DNA"/>
</dbReference>
<feature type="region of interest" description="Disordered" evidence="1">
    <location>
        <begin position="230"/>
        <end position="254"/>
    </location>
</feature>
<feature type="compositionally biased region" description="Basic and acidic residues" evidence="1">
    <location>
        <begin position="230"/>
        <end position="248"/>
    </location>
</feature>
<gene>
    <name evidence="2" type="ORF">Tco_0874695</name>
</gene>
<feature type="region of interest" description="Disordered" evidence="1">
    <location>
        <begin position="166"/>
        <end position="194"/>
    </location>
</feature>
<protein>
    <submittedName>
        <fullName evidence="2">Uncharacterized protein</fullName>
    </submittedName>
</protein>
<sequence>MVMKRYTLVKVVLRLNFHRELSQNKDIVDMLKVGYDNGFQIDMYVDHFRMKPIITKLEEIRLYIMQRLVAMNKLAFSLEDTITPSIRKRLEILKEKQREWVVYPSGFQELEVRKGDQRVMATCMWDDLRCMIAIGIVGARLYSYHFSLNCFGTNMWKRTNDVPPLPPIIRKMPGRPRENKYSQPSGETSGSHVHLCGGGRSGRGDGNDGMEVEYQLELDEQAFRECMEEQAKLDKERREEQEYEEKNDYFNPANWPEESIEEAPMNQQYHEVFIPSIHF</sequence>
<accession>A0ABQ5BRK3</accession>
<evidence type="ECO:0000313" key="2">
    <source>
        <dbReference type="EMBL" id="GJT15989.1"/>
    </source>
</evidence>
<keyword evidence="3" id="KW-1185">Reference proteome</keyword>